<dbReference type="InterPro" id="IPR018203">
    <property type="entry name" value="GDP_dissociation_inhibitor"/>
</dbReference>
<dbReference type="Proteomes" id="UP001064489">
    <property type="component" value="Chromosome 4"/>
</dbReference>
<dbReference type="Pfam" id="PF05199">
    <property type="entry name" value="GMC_oxred_C"/>
    <property type="match status" value="1"/>
</dbReference>
<keyword evidence="7" id="KW-0285">Flavoprotein</keyword>
<dbReference type="GO" id="GO:0050660">
    <property type="term" value="F:flavin adenine dinucleotide binding"/>
    <property type="evidence" value="ECO:0007669"/>
    <property type="project" value="InterPro"/>
</dbReference>
<keyword evidence="11 13" id="KW-0560">Oxidoreductase</keyword>
<keyword evidence="12 13" id="KW-0472">Membrane</keyword>
<evidence type="ECO:0000259" key="19">
    <source>
        <dbReference type="Pfam" id="PF00890"/>
    </source>
</evidence>
<feature type="domain" description="Glucose-methanol-choline oxidoreductase N-terminal" evidence="18">
    <location>
        <begin position="289"/>
        <end position="507"/>
    </location>
</feature>
<evidence type="ECO:0000256" key="15">
    <source>
        <dbReference type="PIRSR" id="PIRSR028937-2"/>
    </source>
</evidence>
<keyword evidence="9 15" id="KW-0274">FAD</keyword>
<evidence type="ECO:0000256" key="11">
    <source>
        <dbReference type="ARBA" id="ARBA00023002"/>
    </source>
</evidence>
<dbReference type="PANTHER" id="PTHR46056">
    <property type="entry name" value="LONG-CHAIN-ALCOHOL OXIDASE"/>
    <property type="match status" value="1"/>
</dbReference>
<keyword evidence="22" id="KW-1185">Reference proteome</keyword>
<feature type="active site" description="Proton acceptor" evidence="14">
    <location>
        <position position="679"/>
    </location>
</feature>
<dbReference type="InterPro" id="IPR036188">
    <property type="entry name" value="FAD/NAD-bd_sf"/>
</dbReference>
<feature type="transmembrane region" description="Helical" evidence="17">
    <location>
        <begin position="88"/>
        <end position="114"/>
    </location>
</feature>
<gene>
    <name evidence="21" type="ORF">LWI28_028370</name>
</gene>
<evidence type="ECO:0000256" key="2">
    <source>
        <dbReference type="ARBA" id="ARBA00003842"/>
    </source>
</evidence>
<dbReference type="PANTHER" id="PTHR46056:SF12">
    <property type="entry name" value="LONG-CHAIN-ALCOHOL OXIDASE"/>
    <property type="match status" value="1"/>
</dbReference>
<evidence type="ECO:0000256" key="17">
    <source>
        <dbReference type="SAM" id="Phobius"/>
    </source>
</evidence>
<proteinExistence type="inferred from homology"/>
<feature type="domain" description="FAD-dependent oxidoreductase 2 FAD-binding" evidence="19">
    <location>
        <begin position="242"/>
        <end position="275"/>
    </location>
</feature>
<keyword evidence="10 17" id="KW-1133">Transmembrane helix</keyword>
<protein>
    <recommendedName>
        <fullName evidence="6 13">Long-chain-alcohol oxidase</fullName>
        <ecNumber evidence="6 13">1.1.3.20</ecNumber>
    </recommendedName>
</protein>
<organism evidence="21 22">
    <name type="scientific">Acer negundo</name>
    <name type="common">Box elder</name>
    <dbReference type="NCBI Taxonomy" id="4023"/>
    <lineage>
        <taxon>Eukaryota</taxon>
        <taxon>Viridiplantae</taxon>
        <taxon>Streptophyta</taxon>
        <taxon>Embryophyta</taxon>
        <taxon>Tracheophyta</taxon>
        <taxon>Spermatophyta</taxon>
        <taxon>Magnoliopsida</taxon>
        <taxon>eudicotyledons</taxon>
        <taxon>Gunneridae</taxon>
        <taxon>Pentapetalae</taxon>
        <taxon>rosids</taxon>
        <taxon>malvids</taxon>
        <taxon>Sapindales</taxon>
        <taxon>Sapindaceae</taxon>
        <taxon>Hippocastanoideae</taxon>
        <taxon>Acereae</taxon>
        <taxon>Acer</taxon>
    </lineage>
</organism>
<dbReference type="GO" id="GO:0007264">
    <property type="term" value="P:small GTPase-mediated signal transduction"/>
    <property type="evidence" value="ECO:0007669"/>
    <property type="project" value="InterPro"/>
</dbReference>
<evidence type="ECO:0000313" key="21">
    <source>
        <dbReference type="EMBL" id="KAI9182737.1"/>
    </source>
</evidence>
<evidence type="ECO:0000256" key="14">
    <source>
        <dbReference type="PIRSR" id="PIRSR028937-1"/>
    </source>
</evidence>
<evidence type="ECO:0000256" key="4">
    <source>
        <dbReference type="ARBA" id="ARBA00005593"/>
    </source>
</evidence>
<evidence type="ECO:0000313" key="22">
    <source>
        <dbReference type="Proteomes" id="UP001064489"/>
    </source>
</evidence>
<evidence type="ECO:0000256" key="8">
    <source>
        <dbReference type="ARBA" id="ARBA00022692"/>
    </source>
</evidence>
<dbReference type="InterPro" id="IPR003953">
    <property type="entry name" value="FAD-dep_OxRdtase_2_FAD-bd"/>
</dbReference>
<name>A0AAD5NWH6_ACENE</name>
<feature type="binding site" evidence="15">
    <location>
        <begin position="241"/>
        <end position="256"/>
    </location>
    <ligand>
        <name>FAD</name>
        <dbReference type="ChEBI" id="CHEBI:57692"/>
    </ligand>
</feature>
<evidence type="ECO:0000256" key="16">
    <source>
        <dbReference type="SAM" id="MobiDB-lite"/>
    </source>
</evidence>
<evidence type="ECO:0000256" key="9">
    <source>
        <dbReference type="ARBA" id="ARBA00022827"/>
    </source>
</evidence>
<feature type="transmembrane region" description="Helical" evidence="17">
    <location>
        <begin position="144"/>
        <end position="164"/>
    </location>
</feature>
<comment type="subcellular location">
    <subcellularLocation>
        <location evidence="3 13">Membrane</location>
    </subcellularLocation>
</comment>
<evidence type="ECO:0000256" key="1">
    <source>
        <dbReference type="ARBA" id="ARBA00000920"/>
    </source>
</evidence>
<comment type="caution">
    <text evidence="21">The sequence shown here is derived from an EMBL/GenBank/DDBJ whole genome shotgun (WGS) entry which is preliminary data.</text>
</comment>
<comment type="catalytic activity">
    <reaction evidence="1 13">
        <text>a long-chain primary fatty alcohol + O2 = a long-chain fatty aldehyde + H2O2</text>
        <dbReference type="Rhea" id="RHEA:22756"/>
        <dbReference type="ChEBI" id="CHEBI:15379"/>
        <dbReference type="ChEBI" id="CHEBI:16240"/>
        <dbReference type="ChEBI" id="CHEBI:17176"/>
        <dbReference type="ChEBI" id="CHEBI:77396"/>
        <dbReference type="EC" id="1.1.3.20"/>
    </reaction>
</comment>
<dbReference type="Pfam" id="PF00890">
    <property type="entry name" value="FAD_binding_2"/>
    <property type="match status" value="1"/>
</dbReference>
<dbReference type="InterPro" id="IPR000172">
    <property type="entry name" value="GMC_OxRdtase_N"/>
</dbReference>
<dbReference type="Gene3D" id="3.50.50.60">
    <property type="entry name" value="FAD/NAD(P)-binding domain"/>
    <property type="match status" value="2"/>
</dbReference>
<feature type="domain" description="Glucose-methanol-choline oxidoreductase C-terminal" evidence="20">
    <location>
        <begin position="600"/>
        <end position="731"/>
    </location>
</feature>
<evidence type="ECO:0000256" key="3">
    <source>
        <dbReference type="ARBA" id="ARBA00004370"/>
    </source>
</evidence>
<dbReference type="GO" id="GO:0005092">
    <property type="term" value="F:GDP-dissociation inhibitor activity"/>
    <property type="evidence" value="ECO:0007669"/>
    <property type="project" value="InterPro"/>
</dbReference>
<evidence type="ECO:0000256" key="5">
    <source>
        <dbReference type="ARBA" id="ARBA00010790"/>
    </source>
</evidence>
<reference evidence="21" key="2">
    <citation type="submission" date="2023-02" db="EMBL/GenBank/DDBJ databases">
        <authorList>
            <person name="Swenson N.G."/>
            <person name="Wegrzyn J.L."/>
            <person name="Mcevoy S.L."/>
        </authorList>
    </citation>
    <scope>NUCLEOTIDE SEQUENCE</scope>
    <source>
        <strain evidence="21">91603</strain>
        <tissue evidence="21">Leaf</tissue>
    </source>
</reference>
<comment type="function">
    <text evidence="2 13">Long-chain fatty alcohol oxidase involved in the omega-oxidation pathway of lipid degradation.</text>
</comment>
<dbReference type="SUPFAM" id="SSF51905">
    <property type="entry name" value="FAD/NAD(P)-binding domain"/>
    <property type="match status" value="1"/>
</dbReference>
<dbReference type="EC" id="1.1.3.20" evidence="6 13"/>
<dbReference type="GO" id="GO:0016020">
    <property type="term" value="C:membrane"/>
    <property type="evidence" value="ECO:0007669"/>
    <property type="project" value="UniProtKB-SubCell"/>
</dbReference>
<comment type="similarity">
    <text evidence="5 13">Belongs to the GMC oxidoreductase family.</text>
</comment>
<dbReference type="InterPro" id="IPR012400">
    <property type="entry name" value="Long_Oxdase"/>
</dbReference>
<evidence type="ECO:0000256" key="13">
    <source>
        <dbReference type="PIRNR" id="PIRNR028937"/>
    </source>
</evidence>
<evidence type="ECO:0000259" key="18">
    <source>
        <dbReference type="Pfam" id="PF00732"/>
    </source>
</evidence>
<dbReference type="InterPro" id="IPR007867">
    <property type="entry name" value="GMC_OxRtase_C"/>
</dbReference>
<evidence type="ECO:0000256" key="12">
    <source>
        <dbReference type="ARBA" id="ARBA00023136"/>
    </source>
</evidence>
<evidence type="ECO:0000256" key="10">
    <source>
        <dbReference type="ARBA" id="ARBA00022989"/>
    </source>
</evidence>
<sequence>MEGRESHPHPLLRGGRRESSYSHGYTSDQIQSLAAICETLIPPLPLETINKEFSDDQAILSFYKASGSHPPIPDEVAELLVKRGLPKALYLVSLVLTILSYRFGTLLLCGYLCFDWKWPFIHNFSQLSLEKREQILKRWSRERFLIPLRVVFVLIKLFCLYTFFSRTDENSNNPVLEAIGYHVEDTREALKKEKKPQEERPLQKGIIETRLENDSTLVQALIKQGLQVTEDPEHNVYEIKCDVVIVGSGCGGGVAAAVLASSGLKVLVLEKGNYFVAQDYSSLEGPSMLELYEAGGFFSSIDGNIMILAGSTVGGGSVVNWAASIKTPNSLLQEWSVDHKIHFFTSSNYQSAMEIVCKRIGVTENCTEEGFQNQVLRRGCENLGLKVESVPRNSSEDHYCGLCNYGCRTGDKKGTDSTWLVDAVNNGAVILTGCKAEKLIFVNNNGSRRKKCLGVMATALNKNVTKKLQIKARVTISACGSLLTPPLMISSGLQNPNIGRNLHLHPVLVAWGYFPEDSSGLKGKTYEGGIITSVHKVVSEESNVQAIIEAPAVGPATFAALFPWTSGLEFKERMVKYGRTAYIFALVRDQGSGEAKIEGEVKYRFNEVDKENLKIGLRQALRILIGAGAVEVGTLRSDGQRIKCEGIKEEKMEEFLDSITIDGGPTSVGENWTLYFSAHQMGSCKMGASEEEGAIDENGQSWEAEGLFVCDGSVLPTAIGVNPMITIQSTAYCISNKIAELLQENQLSTQD</sequence>
<keyword evidence="8 17" id="KW-0812">Transmembrane</keyword>
<dbReference type="PIRSF" id="PIRSF028937">
    <property type="entry name" value="Lg_Ch_AO"/>
    <property type="match status" value="1"/>
</dbReference>
<dbReference type="PRINTS" id="PR00891">
    <property type="entry name" value="RABGDIREP"/>
</dbReference>
<reference evidence="21" key="1">
    <citation type="journal article" date="2022" name="Plant J.">
        <title>Strategies of tolerance reflected in two North American maple genomes.</title>
        <authorList>
            <person name="McEvoy S.L."/>
            <person name="Sezen U.U."/>
            <person name="Trouern-Trend A."/>
            <person name="McMahon S.M."/>
            <person name="Schaberg P.G."/>
            <person name="Yang J."/>
            <person name="Wegrzyn J.L."/>
            <person name="Swenson N.G."/>
        </authorList>
    </citation>
    <scope>NUCLEOTIDE SEQUENCE</scope>
    <source>
        <strain evidence="21">91603</strain>
    </source>
</reference>
<evidence type="ECO:0000256" key="6">
    <source>
        <dbReference type="ARBA" id="ARBA00013125"/>
    </source>
</evidence>
<feature type="region of interest" description="Disordered" evidence="16">
    <location>
        <begin position="1"/>
        <end position="23"/>
    </location>
</feature>
<comment type="similarity">
    <text evidence="4">Belongs to the Rab GDI family.</text>
</comment>
<dbReference type="AlphaFoldDB" id="A0AAD5NWH6"/>
<accession>A0AAD5NWH6</accession>
<evidence type="ECO:0000259" key="20">
    <source>
        <dbReference type="Pfam" id="PF05199"/>
    </source>
</evidence>
<evidence type="ECO:0000256" key="7">
    <source>
        <dbReference type="ARBA" id="ARBA00022630"/>
    </source>
</evidence>
<dbReference type="EMBL" id="JAJSOW010000101">
    <property type="protein sequence ID" value="KAI9182737.1"/>
    <property type="molecule type" value="Genomic_DNA"/>
</dbReference>
<dbReference type="Pfam" id="PF00732">
    <property type="entry name" value="GMC_oxred_N"/>
    <property type="match status" value="1"/>
</dbReference>
<dbReference type="GO" id="GO:0046577">
    <property type="term" value="F:long-chain-alcohol oxidase activity"/>
    <property type="evidence" value="ECO:0007669"/>
    <property type="project" value="UniProtKB-EC"/>
</dbReference>